<reference evidence="1" key="1">
    <citation type="submission" date="2006-06" db="EMBL/GenBank/DDBJ databases">
        <title>Complete sequence of Trichodesmium erythraeum IMS101.</title>
        <authorList>
            <consortium name="US DOE Joint Genome Institute"/>
            <person name="Copeland A."/>
            <person name="Lucas S."/>
            <person name="Lapidus A."/>
            <person name="Barry K."/>
            <person name="Detter J.C."/>
            <person name="Glavina del Rio T."/>
            <person name="Hammon N."/>
            <person name="Israni S."/>
            <person name="Dalin E."/>
            <person name="Tice H."/>
            <person name="Pitluck S."/>
            <person name="Kiss H."/>
            <person name="Munk A.C."/>
            <person name="Brettin T."/>
            <person name="Bruce D."/>
            <person name="Han C."/>
            <person name="Tapia R."/>
            <person name="Gilna P."/>
            <person name="Schmutz J."/>
            <person name="Larimer F."/>
            <person name="Land M."/>
            <person name="Hauser L."/>
            <person name="Kyrpides N."/>
            <person name="Kim E."/>
            <person name="Richardson P."/>
        </authorList>
    </citation>
    <scope>NUCLEOTIDE SEQUENCE [LARGE SCALE GENOMIC DNA]</scope>
    <source>
        <strain evidence="1">IMS101</strain>
    </source>
</reference>
<dbReference type="KEGG" id="ter:Tery_3228"/>
<dbReference type="HOGENOM" id="CLU_023761_0_0_3"/>
<dbReference type="InterPro" id="IPR003835">
    <property type="entry name" value="Glyco_trans_19"/>
</dbReference>
<sequence length="482" mass="53760">MPSIMEKVDIVILSNGPGELVTWVRPVVQELRQQANIDMRISLVLSPCPHATGKEVAIARSYPEVDRVQPPEFFWRFLLWGKTAENWHWYPQGVVLFLGGDQFFTVVVGKRLGYRTVIYAEWDARWWRWVDKFGGMKPEVFAQVPPKYADKFTVVGDLMNEVRSSNKLRAQDSEFRTQNSELVINSELRTQNSEFRISNELASENLEVRSNFSNPSKGESSVELIGLLPGSKPTKLSLGVPLTLAIAQHLHKIRPQTKFIIPVAPTLDLNTLANFADPEKNPAIEKMGGVGAKLLTPSLNRKKTDSRKQGAYFEIQNSHLVTTGGLKIELITRNPAYDLLSKCRLCLTTVGANTAELGSLAIPMIVLLPTQELDVMRAWDGLPGLLANLPVVGAAFATGINWLVLRKGQLFAWPNIWAKQEIVPELVGKLKPEVVAELVLEFLTHPEKLAEMRDRLCNVRGKPGAAQKLAEIVLSLSYGSQI</sequence>
<dbReference type="GO" id="GO:0005543">
    <property type="term" value="F:phospholipid binding"/>
    <property type="evidence" value="ECO:0007669"/>
    <property type="project" value="TreeGrafter"/>
</dbReference>
<accession>Q10ZH9</accession>
<proteinExistence type="predicted"/>
<dbReference type="PANTHER" id="PTHR30372">
    <property type="entry name" value="LIPID-A-DISACCHARIDE SYNTHASE"/>
    <property type="match status" value="1"/>
</dbReference>
<dbReference type="GO" id="GO:0008915">
    <property type="term" value="F:lipid-A-disaccharide synthase activity"/>
    <property type="evidence" value="ECO:0007669"/>
    <property type="project" value="InterPro"/>
</dbReference>
<dbReference type="EMBL" id="CP000393">
    <property type="protein sequence ID" value="ABG52345.1"/>
    <property type="molecule type" value="Genomic_DNA"/>
</dbReference>
<dbReference type="RefSeq" id="WP_011612690.1">
    <property type="nucleotide sequence ID" value="NC_008312.1"/>
</dbReference>
<dbReference type="STRING" id="203124.Tery_3228"/>
<dbReference type="eggNOG" id="COG0763">
    <property type="taxonomic scope" value="Bacteria"/>
</dbReference>
<evidence type="ECO:0000313" key="1">
    <source>
        <dbReference type="EMBL" id="ABG52345.1"/>
    </source>
</evidence>
<dbReference type="GO" id="GO:0009245">
    <property type="term" value="P:lipid A biosynthetic process"/>
    <property type="evidence" value="ECO:0007669"/>
    <property type="project" value="InterPro"/>
</dbReference>
<dbReference type="PANTHER" id="PTHR30372:SF6">
    <property type="entry name" value="LIPID-A-DISACCHARIDE SYNTHASE"/>
    <property type="match status" value="1"/>
</dbReference>
<organism evidence="1">
    <name type="scientific">Trichodesmium erythraeum (strain IMS101)</name>
    <dbReference type="NCBI Taxonomy" id="203124"/>
    <lineage>
        <taxon>Bacteria</taxon>
        <taxon>Bacillati</taxon>
        <taxon>Cyanobacteriota</taxon>
        <taxon>Cyanophyceae</taxon>
        <taxon>Oscillatoriophycideae</taxon>
        <taxon>Oscillatoriales</taxon>
        <taxon>Microcoleaceae</taxon>
        <taxon>Trichodesmium</taxon>
    </lineage>
</organism>
<dbReference type="AlphaFoldDB" id="Q10ZH9"/>
<dbReference type="GO" id="GO:0016020">
    <property type="term" value="C:membrane"/>
    <property type="evidence" value="ECO:0007669"/>
    <property type="project" value="GOC"/>
</dbReference>
<protein>
    <submittedName>
        <fullName evidence="1">Putative lipid-A-disaccharide synthase</fullName>
    </submittedName>
</protein>
<gene>
    <name evidence="1" type="ordered locus">Tery_3228</name>
</gene>
<name>Q10ZH9_TRIEI</name>